<organism evidence="1 2">
    <name type="scientific">Candidatus Dojkabacteria bacterium</name>
    <dbReference type="NCBI Taxonomy" id="2099670"/>
    <lineage>
        <taxon>Bacteria</taxon>
        <taxon>Candidatus Dojkabacteria</taxon>
    </lineage>
</organism>
<comment type="caution">
    <text evidence="1">The sequence shown here is derived from an EMBL/GenBank/DDBJ whole genome shotgun (WGS) entry which is preliminary data.</text>
</comment>
<protein>
    <submittedName>
        <fullName evidence="1">DUF4160 domain-containing protein</fullName>
    </submittedName>
</protein>
<sequence>MENEIPKMLKAMENFLDVHYDEIIIDEEGNYQLYSKKALVERINDFEIVIYPNDHGNPDHFHLISKQRSLNIRLNLHTLEPLKGEHISRKDLKRIKFIMKFPSDLHQRILLKYQALHPSCKIEAYHK</sequence>
<dbReference type="AlphaFoldDB" id="A0A847D2I9"/>
<reference evidence="1 2" key="1">
    <citation type="journal article" date="2020" name="Biotechnol. Biofuels">
        <title>New insights from the biogas microbiome by comprehensive genome-resolved metagenomics of nearly 1600 species originating from multiple anaerobic digesters.</title>
        <authorList>
            <person name="Campanaro S."/>
            <person name="Treu L."/>
            <person name="Rodriguez-R L.M."/>
            <person name="Kovalovszki A."/>
            <person name="Ziels R.M."/>
            <person name="Maus I."/>
            <person name="Zhu X."/>
            <person name="Kougias P.G."/>
            <person name="Basile A."/>
            <person name="Luo G."/>
            <person name="Schluter A."/>
            <person name="Konstantinidis K.T."/>
            <person name="Angelidaki I."/>
        </authorList>
    </citation>
    <scope>NUCLEOTIDE SEQUENCE [LARGE SCALE GENOMIC DNA]</scope>
    <source>
        <strain evidence="1">AS06rmzACSIP_65</strain>
    </source>
</reference>
<evidence type="ECO:0000313" key="1">
    <source>
        <dbReference type="EMBL" id="NLD25660.1"/>
    </source>
</evidence>
<dbReference type="EMBL" id="JAAZBX010000014">
    <property type="protein sequence ID" value="NLD25660.1"/>
    <property type="molecule type" value="Genomic_DNA"/>
</dbReference>
<name>A0A847D2I9_9BACT</name>
<proteinExistence type="predicted"/>
<dbReference type="Proteomes" id="UP000545876">
    <property type="component" value="Unassembled WGS sequence"/>
</dbReference>
<gene>
    <name evidence="1" type="ORF">GX656_03440</name>
</gene>
<evidence type="ECO:0000313" key="2">
    <source>
        <dbReference type="Proteomes" id="UP000545876"/>
    </source>
</evidence>
<accession>A0A847D2I9</accession>